<dbReference type="KEGG" id="teq:TEQUI_0280"/>
<dbReference type="EMBL" id="CP002456">
    <property type="protein sequence ID" value="ADU91228.1"/>
    <property type="molecule type" value="Genomic_DNA"/>
</dbReference>
<dbReference type="AlphaFoldDB" id="A0A654KFM7"/>
<evidence type="ECO:0000313" key="2">
    <source>
        <dbReference type="Proteomes" id="UP000007472"/>
    </source>
</evidence>
<dbReference type="Proteomes" id="UP000007472">
    <property type="component" value="Chromosome"/>
</dbReference>
<accession>A0A654KFM7</accession>
<sequence>MENLIQLSVQTEGDIKINLLNICPQPAINADVNKNTQTMRKKLNKYFKFFIYPLI</sequence>
<name>A0A654KFM7_TAYEM</name>
<protein>
    <submittedName>
        <fullName evidence="1">Uncharacterized protein</fullName>
    </submittedName>
</protein>
<organism evidence="1 2">
    <name type="scientific">Taylorella equigenitalis (strain MCE9)</name>
    <dbReference type="NCBI Taxonomy" id="937774"/>
    <lineage>
        <taxon>Bacteria</taxon>
        <taxon>Pseudomonadati</taxon>
        <taxon>Pseudomonadota</taxon>
        <taxon>Betaproteobacteria</taxon>
        <taxon>Burkholderiales</taxon>
        <taxon>Alcaligenaceae</taxon>
        <taxon>Taylorella</taxon>
    </lineage>
</organism>
<proteinExistence type="predicted"/>
<gene>
    <name evidence="1" type="ordered locus">TEQUI_0280</name>
</gene>
<evidence type="ECO:0000313" key="1">
    <source>
        <dbReference type="EMBL" id="ADU91228.1"/>
    </source>
</evidence>
<reference evidence="1 2" key="1">
    <citation type="journal article" date="2011" name="J. Bacteriol.">
        <title>Genome sequence of Taylorella equigenitalis MCE9, the causative agent of contagious equine metritis.</title>
        <authorList>
            <person name="Hebert L."/>
            <person name="Moumen B."/>
            <person name="Duquesne F."/>
            <person name="Breuil M.F."/>
            <person name="Laugier C."/>
            <person name="Batto J.M."/>
            <person name="Renault P."/>
            <person name="Petry S."/>
        </authorList>
    </citation>
    <scope>NUCLEOTIDE SEQUENCE [LARGE SCALE GENOMIC DNA]</scope>
    <source>
        <strain evidence="1 2">MCE9</strain>
    </source>
</reference>